<dbReference type="Pfam" id="PF08874">
    <property type="entry name" value="DUF1835"/>
    <property type="match status" value="1"/>
</dbReference>
<evidence type="ECO:0000313" key="3">
    <source>
        <dbReference type="EMBL" id="OWP49409.1"/>
    </source>
</evidence>
<comment type="caution">
    <text evidence="3">The sequence shown here is derived from an EMBL/GenBank/DDBJ whole genome shotgun (WGS) entry which is preliminary data.</text>
</comment>
<dbReference type="RefSeq" id="WP_088419317.1">
    <property type="nucleotide sequence ID" value="NZ_NJBA01000006.1"/>
</dbReference>
<feature type="domain" description="DUF3658" evidence="2">
    <location>
        <begin position="146"/>
        <end position="244"/>
    </location>
</feature>
<dbReference type="AlphaFoldDB" id="A0A2D0ACN0"/>
<evidence type="ECO:0000259" key="2">
    <source>
        <dbReference type="Pfam" id="PF12395"/>
    </source>
</evidence>
<organism evidence="3 4">
    <name type="scientific">Pseudomonas nitroreducens</name>
    <dbReference type="NCBI Taxonomy" id="46680"/>
    <lineage>
        <taxon>Bacteria</taxon>
        <taxon>Pseudomonadati</taxon>
        <taxon>Pseudomonadota</taxon>
        <taxon>Gammaproteobacteria</taxon>
        <taxon>Pseudomonadales</taxon>
        <taxon>Pseudomonadaceae</taxon>
        <taxon>Pseudomonas</taxon>
    </lineage>
</organism>
<sequence length="254" mass="27393">MSLHLVCGDGAADALRRAVEAGVLTEKKIRVLPDDLAVGPLNDVDVPPCQQRAAFWHKLGGEALQERAIASELASDATWLRSPDAASVTLWHGDSASEQLLLRRVCALLPASVSLRSVGAGSGQCRSEDRHAIAMLKPVELANALAASHELDASERQHLAADWQRALAENAELRLWLDGQLSGAGYAHIDRILLDSASEAWRPVQSLIGPTMAYVDGLFVSDLLAAWRLREQVAAGALELRGDDFWTNAEVRLA</sequence>
<evidence type="ECO:0000313" key="4">
    <source>
        <dbReference type="Proteomes" id="UP000198145"/>
    </source>
</evidence>
<gene>
    <name evidence="3" type="ORF">CEG18_17745</name>
</gene>
<evidence type="ECO:0008006" key="5">
    <source>
        <dbReference type="Google" id="ProtNLM"/>
    </source>
</evidence>
<dbReference type="InterPro" id="IPR014973">
    <property type="entry name" value="DUF1835"/>
</dbReference>
<dbReference type="eggNOG" id="ENOG5030QRA">
    <property type="taxonomic scope" value="Bacteria"/>
</dbReference>
<protein>
    <recommendedName>
        <fullName evidence="5">DUF1835 domain-containing protein</fullName>
    </recommendedName>
</protein>
<dbReference type="Pfam" id="PF12395">
    <property type="entry name" value="DUF3658"/>
    <property type="match status" value="1"/>
</dbReference>
<dbReference type="InterPro" id="IPR022123">
    <property type="entry name" value="DUF3658"/>
</dbReference>
<name>A0A2D0ACN0_PSENT</name>
<dbReference type="STRING" id="46680.GCA_000807755_00968"/>
<dbReference type="EMBL" id="NJBA01000006">
    <property type="protein sequence ID" value="OWP49409.1"/>
    <property type="molecule type" value="Genomic_DNA"/>
</dbReference>
<reference evidence="3 4" key="1">
    <citation type="submission" date="2017-06" db="EMBL/GenBank/DDBJ databases">
        <title>Draft genome of Pseudomonas nitroreducens DF05.</title>
        <authorList>
            <person name="Iyer R."/>
        </authorList>
    </citation>
    <scope>NUCLEOTIDE SEQUENCE [LARGE SCALE GENOMIC DNA]</scope>
    <source>
        <strain evidence="3 4">DF05</strain>
    </source>
</reference>
<evidence type="ECO:0000259" key="1">
    <source>
        <dbReference type="Pfam" id="PF08874"/>
    </source>
</evidence>
<dbReference type="Proteomes" id="UP000198145">
    <property type="component" value="Unassembled WGS sequence"/>
</dbReference>
<accession>A0A2D0ACN0</accession>
<feature type="domain" description="DUF1835" evidence="1">
    <location>
        <begin position="3"/>
        <end position="109"/>
    </location>
</feature>
<proteinExistence type="predicted"/>